<dbReference type="InterPro" id="IPR002716">
    <property type="entry name" value="PIN_dom"/>
</dbReference>
<gene>
    <name evidence="8" type="primary">vapC</name>
    <name evidence="10" type="ORF">C1875_04190</name>
</gene>
<dbReference type="GO" id="GO:0000287">
    <property type="term" value="F:magnesium ion binding"/>
    <property type="evidence" value="ECO:0007669"/>
    <property type="project" value="UniProtKB-UniRule"/>
</dbReference>
<keyword evidence="4 8" id="KW-0479">Metal-binding</keyword>
<dbReference type="PANTHER" id="PTHR33653">
    <property type="entry name" value="RIBONUCLEASE VAPC2"/>
    <property type="match status" value="1"/>
</dbReference>
<dbReference type="GO" id="GO:0016787">
    <property type="term" value="F:hydrolase activity"/>
    <property type="evidence" value="ECO:0007669"/>
    <property type="project" value="UniProtKB-KW"/>
</dbReference>
<evidence type="ECO:0000256" key="6">
    <source>
        <dbReference type="ARBA" id="ARBA00022842"/>
    </source>
</evidence>
<dbReference type="SUPFAM" id="SSF88723">
    <property type="entry name" value="PIN domain-like"/>
    <property type="match status" value="1"/>
</dbReference>
<accession>A0A369MK95</accession>
<dbReference type="EMBL" id="PPTU01000004">
    <property type="protein sequence ID" value="RDB72303.1"/>
    <property type="molecule type" value="Genomic_DNA"/>
</dbReference>
<protein>
    <recommendedName>
        <fullName evidence="8">Ribonuclease VapC</fullName>
        <shortName evidence="8">RNase VapC</shortName>
        <ecNumber evidence="8">3.1.-.-</ecNumber>
    </recommendedName>
    <alternativeName>
        <fullName evidence="8">Toxin VapC</fullName>
    </alternativeName>
</protein>
<evidence type="ECO:0000256" key="7">
    <source>
        <dbReference type="ARBA" id="ARBA00038093"/>
    </source>
</evidence>
<comment type="similarity">
    <text evidence="7 8">Belongs to the PINc/VapC protein family.</text>
</comment>
<dbReference type="InterPro" id="IPR029060">
    <property type="entry name" value="PIN-like_dom_sf"/>
</dbReference>
<feature type="domain" description="PIN" evidence="9">
    <location>
        <begin position="2"/>
        <end position="124"/>
    </location>
</feature>
<evidence type="ECO:0000313" key="10">
    <source>
        <dbReference type="EMBL" id="RDB72303.1"/>
    </source>
</evidence>
<evidence type="ECO:0000256" key="1">
    <source>
        <dbReference type="ARBA" id="ARBA00001946"/>
    </source>
</evidence>
<dbReference type="HAMAP" id="MF_00265">
    <property type="entry name" value="VapC_Nob1"/>
    <property type="match status" value="1"/>
</dbReference>
<organism evidence="10 11">
    <name type="scientific">Eggerthella lenta</name>
    <name type="common">Eubacterium lentum</name>
    <dbReference type="NCBI Taxonomy" id="84112"/>
    <lineage>
        <taxon>Bacteria</taxon>
        <taxon>Bacillati</taxon>
        <taxon>Actinomycetota</taxon>
        <taxon>Coriobacteriia</taxon>
        <taxon>Eggerthellales</taxon>
        <taxon>Eggerthellaceae</taxon>
        <taxon>Eggerthella</taxon>
    </lineage>
</organism>
<evidence type="ECO:0000313" key="11">
    <source>
        <dbReference type="Proteomes" id="UP000253970"/>
    </source>
</evidence>
<dbReference type="EC" id="3.1.-.-" evidence="8"/>
<evidence type="ECO:0000256" key="5">
    <source>
        <dbReference type="ARBA" id="ARBA00022801"/>
    </source>
</evidence>
<keyword evidence="5 8" id="KW-0378">Hydrolase</keyword>
<sequence>MYLLDSNICIDFMRGELPYAYDMMRNSSPKLFKIPAIVEGELRLCIEKSKQPEKARWLVDEFTLPFEVVPFDSKCAHAYARIRGELEMTGKKIGPNDLIIAATALANNAVLVTNNVDEFKRVPGLSLECWYEMEWDG</sequence>
<keyword evidence="8" id="KW-0800">Toxin</keyword>
<evidence type="ECO:0000256" key="8">
    <source>
        <dbReference type="HAMAP-Rule" id="MF_00265"/>
    </source>
</evidence>
<dbReference type="Proteomes" id="UP000253970">
    <property type="component" value="Unassembled WGS sequence"/>
</dbReference>
<keyword evidence="3 8" id="KW-0540">Nuclease</keyword>
<dbReference type="GO" id="GO:0090729">
    <property type="term" value="F:toxin activity"/>
    <property type="evidence" value="ECO:0007669"/>
    <property type="project" value="UniProtKB-KW"/>
</dbReference>
<feature type="binding site" evidence="8">
    <location>
        <position position="97"/>
    </location>
    <ligand>
        <name>Mg(2+)</name>
        <dbReference type="ChEBI" id="CHEBI:18420"/>
    </ligand>
</feature>
<reference evidence="10 11" key="1">
    <citation type="journal article" date="2018" name="Elife">
        <title>Discovery and characterization of a prevalent human gut bacterial enzyme sufficient for the inactivation of a family of plant toxins.</title>
        <authorList>
            <person name="Koppel N."/>
            <person name="Bisanz J.E."/>
            <person name="Pandelia M.E."/>
            <person name="Turnbaugh P.J."/>
            <person name="Balskus E.P."/>
        </authorList>
    </citation>
    <scope>NUCLEOTIDE SEQUENCE [LARGE SCALE GENOMIC DNA]</scope>
    <source>
        <strain evidence="10 11">W1 BHI 6</strain>
    </source>
</reference>
<keyword evidence="2 8" id="KW-1277">Toxin-antitoxin system</keyword>
<dbReference type="PANTHER" id="PTHR33653:SF1">
    <property type="entry name" value="RIBONUCLEASE VAPC2"/>
    <property type="match status" value="1"/>
</dbReference>
<evidence type="ECO:0000256" key="3">
    <source>
        <dbReference type="ARBA" id="ARBA00022722"/>
    </source>
</evidence>
<dbReference type="RefSeq" id="WP_114533224.1">
    <property type="nucleotide sequence ID" value="NZ_JADNER010000018.1"/>
</dbReference>
<dbReference type="Pfam" id="PF01850">
    <property type="entry name" value="PIN"/>
    <property type="match status" value="1"/>
</dbReference>
<evidence type="ECO:0000259" key="9">
    <source>
        <dbReference type="Pfam" id="PF01850"/>
    </source>
</evidence>
<comment type="cofactor">
    <cofactor evidence="1 8">
        <name>Mg(2+)</name>
        <dbReference type="ChEBI" id="CHEBI:18420"/>
    </cofactor>
</comment>
<dbReference type="InterPro" id="IPR050556">
    <property type="entry name" value="Type_II_TA_system_RNase"/>
</dbReference>
<dbReference type="InterPro" id="IPR022907">
    <property type="entry name" value="VapC_family"/>
</dbReference>
<proteinExistence type="inferred from homology"/>
<dbReference type="CDD" id="cd09881">
    <property type="entry name" value="PIN_VapC4-5_FitB-like"/>
    <property type="match status" value="1"/>
</dbReference>
<keyword evidence="6 8" id="KW-0460">Magnesium</keyword>
<dbReference type="AlphaFoldDB" id="A0A369MK95"/>
<comment type="function">
    <text evidence="8">Toxic component of a toxin-antitoxin (TA) system. An RNase.</text>
</comment>
<feature type="binding site" evidence="8">
    <location>
        <position position="5"/>
    </location>
    <ligand>
        <name>Mg(2+)</name>
        <dbReference type="ChEBI" id="CHEBI:18420"/>
    </ligand>
</feature>
<dbReference type="GO" id="GO:0004540">
    <property type="term" value="F:RNA nuclease activity"/>
    <property type="evidence" value="ECO:0007669"/>
    <property type="project" value="InterPro"/>
</dbReference>
<dbReference type="Gene3D" id="3.40.50.1010">
    <property type="entry name" value="5'-nuclease"/>
    <property type="match status" value="1"/>
</dbReference>
<evidence type="ECO:0000256" key="4">
    <source>
        <dbReference type="ARBA" id="ARBA00022723"/>
    </source>
</evidence>
<name>A0A369MK95_EGGLN</name>
<comment type="caution">
    <text evidence="10">The sequence shown here is derived from an EMBL/GenBank/DDBJ whole genome shotgun (WGS) entry which is preliminary data.</text>
</comment>
<evidence type="ECO:0000256" key="2">
    <source>
        <dbReference type="ARBA" id="ARBA00022649"/>
    </source>
</evidence>